<dbReference type="EMBL" id="WVTA01000007">
    <property type="protein sequence ID" value="KAK3208438.1"/>
    <property type="molecule type" value="Genomic_DNA"/>
</dbReference>
<feature type="compositionally biased region" description="Low complexity" evidence="1">
    <location>
        <begin position="190"/>
        <end position="215"/>
    </location>
</feature>
<organism evidence="3 4">
    <name type="scientific">Pseudopithomyces chartarum</name>
    <dbReference type="NCBI Taxonomy" id="1892770"/>
    <lineage>
        <taxon>Eukaryota</taxon>
        <taxon>Fungi</taxon>
        <taxon>Dikarya</taxon>
        <taxon>Ascomycota</taxon>
        <taxon>Pezizomycotina</taxon>
        <taxon>Dothideomycetes</taxon>
        <taxon>Pleosporomycetidae</taxon>
        <taxon>Pleosporales</taxon>
        <taxon>Massarineae</taxon>
        <taxon>Didymosphaeriaceae</taxon>
        <taxon>Pseudopithomyces</taxon>
    </lineage>
</organism>
<feature type="compositionally biased region" description="Low complexity" evidence="1">
    <location>
        <begin position="293"/>
        <end position="316"/>
    </location>
</feature>
<feature type="compositionally biased region" description="Polar residues" evidence="1">
    <location>
        <begin position="217"/>
        <end position="241"/>
    </location>
</feature>
<feature type="region of interest" description="Disordered" evidence="1">
    <location>
        <begin position="190"/>
        <end position="264"/>
    </location>
</feature>
<comment type="caution">
    <text evidence="3">The sequence shown here is derived from an EMBL/GenBank/DDBJ whole genome shotgun (WGS) entry which is preliminary data.</text>
</comment>
<feature type="region of interest" description="Disordered" evidence="1">
    <location>
        <begin position="111"/>
        <end position="130"/>
    </location>
</feature>
<keyword evidence="2" id="KW-0732">Signal</keyword>
<sequence length="343" mass="36207">MHALVLFNSLLSSFVHESSTRYREECFPNGTLVCHGEKQFGLCNNGKLVWQDVAPGTICRDNTVMHASLLTEWPSITVTSASRRSTETPVWTSPPPDMSGAPTISISLSTTVSTLSTPPSDPSSTDLTSQPLTTSLNIPPSCPAVMPTFWNTSVITVSTSISSTSGTVYVLCHSSAASPTQNVSIASSIELPSSSSSSNGSVTSALNSNSSSYTSIEMPTSTDMVIPSTSYMQDPTTNSKVVSMPSLTPTQTPDSSLSLSSTSAAATPIEIPSATETLIDTETIVPTESPVFTESPAPTETPIETPEPTEAPLPTSRPISWWTSNTVVTLITVAPSKDPRRRV</sequence>
<evidence type="ECO:0000256" key="2">
    <source>
        <dbReference type="SAM" id="SignalP"/>
    </source>
</evidence>
<evidence type="ECO:0000313" key="3">
    <source>
        <dbReference type="EMBL" id="KAK3208438.1"/>
    </source>
</evidence>
<dbReference type="Proteomes" id="UP001280581">
    <property type="component" value="Unassembled WGS sequence"/>
</dbReference>
<feature type="region of interest" description="Disordered" evidence="1">
    <location>
        <begin position="289"/>
        <end position="317"/>
    </location>
</feature>
<proteinExistence type="predicted"/>
<evidence type="ECO:0000313" key="4">
    <source>
        <dbReference type="Proteomes" id="UP001280581"/>
    </source>
</evidence>
<feature type="chain" id="PRO_5042916185" evidence="2">
    <location>
        <begin position="21"/>
        <end position="343"/>
    </location>
</feature>
<accession>A0AAN6LX92</accession>
<keyword evidence="4" id="KW-1185">Reference proteome</keyword>
<feature type="compositionally biased region" description="Low complexity" evidence="1">
    <location>
        <begin position="111"/>
        <end position="129"/>
    </location>
</feature>
<evidence type="ECO:0000256" key="1">
    <source>
        <dbReference type="SAM" id="MobiDB-lite"/>
    </source>
</evidence>
<feature type="signal peptide" evidence="2">
    <location>
        <begin position="1"/>
        <end position="20"/>
    </location>
</feature>
<feature type="compositionally biased region" description="Low complexity" evidence="1">
    <location>
        <begin position="245"/>
        <end position="264"/>
    </location>
</feature>
<protein>
    <submittedName>
        <fullName evidence="3">Uncharacterized protein</fullName>
    </submittedName>
</protein>
<reference evidence="3 4" key="1">
    <citation type="submission" date="2021-02" db="EMBL/GenBank/DDBJ databases">
        <title>Genome assembly of Pseudopithomyces chartarum.</title>
        <authorList>
            <person name="Jauregui R."/>
            <person name="Singh J."/>
            <person name="Voisey C."/>
        </authorList>
    </citation>
    <scope>NUCLEOTIDE SEQUENCE [LARGE SCALE GENOMIC DNA]</scope>
    <source>
        <strain evidence="3 4">AGR01</strain>
    </source>
</reference>
<dbReference type="AlphaFoldDB" id="A0AAN6LX92"/>
<name>A0AAN6LX92_9PLEO</name>
<gene>
    <name evidence="3" type="ORF">GRF29_77g717692</name>
</gene>